<dbReference type="EMBL" id="CP022098">
    <property type="protein sequence ID" value="ATB43548.1"/>
    <property type="molecule type" value="Genomic_DNA"/>
</dbReference>
<evidence type="ECO:0000313" key="5">
    <source>
        <dbReference type="Proteomes" id="UP000217257"/>
    </source>
</evidence>
<name>A0A250JIV9_9BACT</name>
<dbReference type="InterPro" id="IPR008969">
    <property type="entry name" value="CarboxyPept-like_regulatory"/>
</dbReference>
<dbReference type="Proteomes" id="UP000217257">
    <property type="component" value="Chromosome"/>
</dbReference>
<evidence type="ECO:0000313" key="4">
    <source>
        <dbReference type="EMBL" id="ATB43548.1"/>
    </source>
</evidence>
<dbReference type="InterPro" id="IPR011043">
    <property type="entry name" value="Gal_Oxase/kelch_b-propeller"/>
</dbReference>
<dbReference type="Gene3D" id="2.130.10.80">
    <property type="entry name" value="Galactose oxidase/kelch, beta-propeller"/>
    <property type="match status" value="4"/>
</dbReference>
<dbReference type="PANTHER" id="PTHR46344">
    <property type="entry name" value="OS02G0202900 PROTEIN"/>
    <property type="match status" value="1"/>
</dbReference>
<dbReference type="SUPFAM" id="SSF50965">
    <property type="entry name" value="Galactose oxidase, central domain"/>
    <property type="match status" value="2"/>
</dbReference>
<organism evidence="4 5">
    <name type="scientific">Cystobacter fuscus</name>
    <dbReference type="NCBI Taxonomy" id="43"/>
    <lineage>
        <taxon>Bacteria</taxon>
        <taxon>Pseudomonadati</taxon>
        <taxon>Myxococcota</taxon>
        <taxon>Myxococcia</taxon>
        <taxon>Myxococcales</taxon>
        <taxon>Cystobacterineae</taxon>
        <taxon>Archangiaceae</taxon>
        <taxon>Cystobacter</taxon>
    </lineage>
</organism>
<evidence type="ECO:0000256" key="3">
    <source>
        <dbReference type="SAM" id="MobiDB-lite"/>
    </source>
</evidence>
<feature type="region of interest" description="Disordered" evidence="3">
    <location>
        <begin position="17"/>
        <end position="37"/>
    </location>
</feature>
<dbReference type="SMART" id="SM00612">
    <property type="entry name" value="Kelch"/>
    <property type="match status" value="6"/>
</dbReference>
<proteinExistence type="predicted"/>
<dbReference type="Pfam" id="PF24681">
    <property type="entry name" value="Kelch_KLHDC2_KLHL20_DRC7"/>
    <property type="match status" value="1"/>
</dbReference>
<keyword evidence="2" id="KW-0677">Repeat</keyword>
<sequence length="1346" mass="139180">MGFLCLSIFGCVNPDIDHPGVEPPQENPAPEHPSAPAGTSLLLQVVDDSGNPVAGAAVSSQGAVFSVDSSGHLLLEQLPPGRLLARVDALGFTSATAVVELQEGVHAGARVKLLPLPSPIPFQAEQGGIIQTPRVRVTIPPDAVVDALGQPVTGTVNVTIVPLDPTTQLAAMPGPLEATRVADGATVQLESFFMAEVSLWSNGAPVQLATGKSATLEFVLPEALASQFHAGDSVPAWWFDLDEGQWREEGEGRIQPSSTQPDRLAWVAQVKHFTWWNCDAPWTDKSCVNVLVVDGKGTPVEGVAVYAQGTSYSGVSWPVVSAGGRVCIEIKRGHTANVFAGLAGEFATGMVTVTGTADAAVCGSGPCTEVQLTLEDVICTPGAYEACAYPGPAGTEGKGSCRAGRRQCNVIGTEWSACQGDVLPAAESCRTPFDDDCDGVVNEDCSCSDLEGSPCYGGAIETQGVGFCHDGTVACDMFGRVVCRGQRLPVPETCSTLEDDNCDGMNEECEPVSQWFWAVDTNGVSCTSSTAMLGMDVDGEGNTLTLSTFSGTTTIGGEVFTGDEDDLLLVKVDARGQPVWAKLLDIYSRSSYYTAKESITVDAMGGVVVSGSFVGPLLIDGVSLLSQGSPHVFVARFAPNGRLLWAQQFPAEGDGLGGGAVATDAAGNVLLLARYGYDAIYVAKLDAGTGAPLWSRSIRNLGTLYYAISLDADEAGNVLLVVNVYLSALVMKLDGLTGKELWARSAGRINGEGGNPPYLKVAGAGSVLVLMNNGSGETILSKLSADGDELWSHIFTDWGVDGLGVDAAGNALVTGTFEGSVDLGGGIRQSRGRGVFVAWYDPQGRYLRDYVLPALSAVDGTVLGNYWRAELGVDPEGNLLLGGAFEGTVDFGMGRVNTCSSTSFVLKMDLTPSTPSHFNPVITRASSSSETATPGQVLTFEVDALDPEGSALGFSWTATTGSPGAPATGASTSRITWTAPSCITAGSTATLTATVTNAFNQKSVRRFLVKRLPSCEWASTGSMAGLRGSHTATLLLNGKVLVSGGAGMYSSVHLATAEVYDPAMGTWIATGSMAVSRSGHTATLLPGGKVLVAGGEGSGPIYLHRTAEVYDPATGAWSATGSMASPRYRHTATLLPDGKVLVTGGYSGGSTFAMAEVYDPVTGTWSAAGSMVSLRAGHTATLLSDGKVLVSGGHASGGGDLATAEIYDPATDTWSAASSMILPRRGHTATLLPDGKVLVSGCGSARCPVSAEMYDPATATWRATGAMLSPHEGHAATLLPDGRVLISGGNRGDTPVAEVYDPALDAWSDAGSMAGRRENHTATLLLDGKVLVSGGKGGMSAELYTP</sequence>
<gene>
    <name evidence="4" type="ORF">CYFUS_009028</name>
</gene>
<dbReference type="InterPro" id="IPR006652">
    <property type="entry name" value="Kelch_1"/>
</dbReference>
<reference evidence="4 5" key="1">
    <citation type="submission" date="2017-06" db="EMBL/GenBank/DDBJ databases">
        <title>Sequencing and comparative analysis of myxobacterial genomes.</title>
        <authorList>
            <person name="Rupp O."/>
            <person name="Goesmann A."/>
            <person name="Sogaard-Andersen L."/>
        </authorList>
    </citation>
    <scope>NUCLEOTIDE SEQUENCE [LARGE SCALE GENOMIC DNA]</scope>
    <source>
        <strain evidence="4 5">DSM 52655</strain>
    </source>
</reference>
<evidence type="ECO:0000256" key="2">
    <source>
        <dbReference type="ARBA" id="ARBA00022737"/>
    </source>
</evidence>
<protein>
    <submittedName>
        <fullName evidence="4">Uncharacterized protein</fullName>
    </submittedName>
</protein>
<feature type="compositionally biased region" description="Pro residues" evidence="3">
    <location>
        <begin position="21"/>
        <end position="33"/>
    </location>
</feature>
<keyword evidence="1" id="KW-0880">Kelch repeat</keyword>
<dbReference type="SUPFAM" id="SSF49464">
    <property type="entry name" value="Carboxypeptidase regulatory domain-like"/>
    <property type="match status" value="1"/>
</dbReference>
<evidence type="ECO:0000256" key="1">
    <source>
        <dbReference type="ARBA" id="ARBA00022441"/>
    </source>
</evidence>
<accession>A0A250JIV9</accession>
<dbReference type="PANTHER" id="PTHR46344:SF27">
    <property type="entry name" value="KELCH REPEAT SUPERFAMILY PROTEIN"/>
    <property type="match status" value="1"/>
</dbReference>
<dbReference type="Gene3D" id="2.60.40.1120">
    <property type="entry name" value="Carboxypeptidase-like, regulatory domain"/>
    <property type="match status" value="1"/>
</dbReference>
<dbReference type="InterPro" id="IPR037293">
    <property type="entry name" value="Gal_Oxidase_central_sf"/>
</dbReference>
<dbReference type="SUPFAM" id="SSF101898">
    <property type="entry name" value="NHL repeat"/>
    <property type="match status" value="1"/>
</dbReference>
<dbReference type="KEGG" id="cfus:CYFUS_009028"/>